<dbReference type="InParanoid" id="A0A1X7SZH7"/>
<feature type="region of interest" description="Disordered" evidence="1">
    <location>
        <begin position="242"/>
        <end position="297"/>
    </location>
</feature>
<dbReference type="InterPro" id="IPR008160">
    <property type="entry name" value="Collagen"/>
</dbReference>
<dbReference type="STRING" id="400682.A0A1X7SZH7"/>
<evidence type="ECO:0000256" key="1">
    <source>
        <dbReference type="SAM" id="MobiDB-lite"/>
    </source>
</evidence>
<dbReference type="OrthoDB" id="10061379at2759"/>
<protein>
    <recommendedName>
        <fullName evidence="3">Laminin G domain-containing protein</fullName>
    </recommendedName>
</protein>
<accession>A0A1X7SZH7</accession>
<organism evidence="2">
    <name type="scientific">Amphimedon queenslandica</name>
    <name type="common">Sponge</name>
    <dbReference type="NCBI Taxonomy" id="400682"/>
    <lineage>
        <taxon>Eukaryota</taxon>
        <taxon>Metazoa</taxon>
        <taxon>Porifera</taxon>
        <taxon>Demospongiae</taxon>
        <taxon>Heteroscleromorpha</taxon>
        <taxon>Haplosclerida</taxon>
        <taxon>Niphatidae</taxon>
        <taxon>Amphimedon</taxon>
    </lineage>
</organism>
<dbReference type="Pfam" id="PF01391">
    <property type="entry name" value="Collagen"/>
    <property type="match status" value="1"/>
</dbReference>
<reference evidence="2" key="1">
    <citation type="submission" date="2017-05" db="UniProtKB">
        <authorList>
            <consortium name="EnsemblMetazoa"/>
        </authorList>
    </citation>
    <scope>IDENTIFICATION</scope>
</reference>
<evidence type="ECO:0008006" key="3">
    <source>
        <dbReference type="Google" id="ProtNLM"/>
    </source>
</evidence>
<dbReference type="AlphaFoldDB" id="A0A1X7SZH7"/>
<dbReference type="EnsemblMetazoa" id="Aqu2.1.07591_001">
    <property type="protein sequence ID" value="Aqu2.1.07591_001"/>
    <property type="gene ID" value="Aqu2.1.07591"/>
</dbReference>
<evidence type="ECO:0000313" key="2">
    <source>
        <dbReference type="EnsemblMetazoa" id="Aqu2.1.07591_001"/>
    </source>
</evidence>
<sequence length="297" mass="31979">FTCGFELCQLGMRLYCYSTKLACEVIKQAALILSVLCQSCICSSDFFDIVELANLNGRVGDDVMFVRESNGLEAYQLSHPITISANNSDWINLSKRLPNSAYFAHIDSNYTGNVFVWSTESSSVIVKLDIMREGTEQKFLSVQILDREAIKFVLPASNSTYRTIGLRIAYGCTVTAFVDCYELTSADQPDLIHGINSTKDISIFGSASSSNMPKVSHLIFSSKASTAVIDCPRIKVKVGADKQGIRGPAGQRGPQGFKGDVGDSGVQGPSENNGIRGRQGRPGSPGTSGDGGDKGEM</sequence>
<name>A0A1X7SZH7_AMPQE</name>
<proteinExistence type="predicted"/>